<dbReference type="Pfam" id="PF09594">
    <property type="entry name" value="GT87"/>
    <property type="match status" value="1"/>
</dbReference>
<feature type="transmembrane region" description="Helical" evidence="8">
    <location>
        <begin position="278"/>
        <end position="296"/>
    </location>
</feature>
<evidence type="ECO:0000256" key="6">
    <source>
        <dbReference type="ARBA" id="ARBA00023136"/>
    </source>
</evidence>
<dbReference type="Proteomes" id="UP001431429">
    <property type="component" value="Unassembled WGS sequence"/>
</dbReference>
<feature type="transmembrane region" description="Helical" evidence="8">
    <location>
        <begin position="352"/>
        <end position="371"/>
    </location>
</feature>
<feature type="transmembrane region" description="Helical" evidence="8">
    <location>
        <begin position="32"/>
        <end position="52"/>
    </location>
</feature>
<evidence type="ECO:0000256" key="1">
    <source>
        <dbReference type="ARBA" id="ARBA00004651"/>
    </source>
</evidence>
<keyword evidence="6 8" id="KW-0472">Membrane</keyword>
<keyword evidence="3" id="KW-0808">Transferase</keyword>
<evidence type="ECO:0000256" key="2">
    <source>
        <dbReference type="ARBA" id="ARBA00022475"/>
    </source>
</evidence>
<keyword evidence="5 8" id="KW-1133">Transmembrane helix</keyword>
<sequence length="421" mass="44835">MTLHRIAPLPVGHPLSLGPRKSRPARIASRRTAALVGGWTATRIGMVILLLIDQLGDSGVAGEVHTLYRTWYEQLIQGAFPLDDPTWQYPPGAALVFLSPALLPWLTYFQAFVVVILLADAVITLALARAGVQGAWLWVGGLPLLLNLPLARYDVPVTAVAVLALLAARRHPRTAGALAGIGAMIKVWPLLTVLGAPPGRTTRAVWTSAAASAAALLIVLGWGFSHALSFLRQQGDRGVQIESLGGTALQLARQAGWKGEVRFQYGAFELVGPYVTETARLSLVLSALALGWLLLWRVRARHWTSATALDAAFAAVLLFTVTSRVISPQYLVWLLGLAAVCLTSRATTQRPVALLILPAAALSALAFPLLYEDVVAGTPLGCALMVLRNGLLLGAALVSCRRLWGASTARQGASRRSGHPL</sequence>
<dbReference type="PIRSF" id="PIRSF010361">
    <property type="entry name" value="UCP010361"/>
    <property type="match status" value="1"/>
</dbReference>
<keyword evidence="4 8" id="KW-0812">Transmembrane</keyword>
<comment type="similarity">
    <text evidence="7">Belongs to the glycosyltransferase 87 family.</text>
</comment>
<keyword evidence="2" id="KW-1003">Cell membrane</keyword>
<evidence type="ECO:0000256" key="7">
    <source>
        <dbReference type="ARBA" id="ARBA00024033"/>
    </source>
</evidence>
<evidence type="ECO:0000256" key="8">
    <source>
        <dbReference type="SAM" id="Phobius"/>
    </source>
</evidence>
<name>A0ABT0UV36_9ACTN</name>
<evidence type="ECO:0000313" key="9">
    <source>
        <dbReference type="EMBL" id="MCM2392309.1"/>
    </source>
</evidence>
<protein>
    <submittedName>
        <fullName evidence="9">Glycosyltransferase 87 family protein</fullName>
    </submittedName>
</protein>
<dbReference type="EMBL" id="JAMQAW010000036">
    <property type="protein sequence ID" value="MCM2392309.1"/>
    <property type="molecule type" value="Genomic_DNA"/>
</dbReference>
<evidence type="ECO:0000313" key="10">
    <source>
        <dbReference type="Proteomes" id="UP001431429"/>
    </source>
</evidence>
<reference evidence="9" key="1">
    <citation type="submission" date="2022-06" db="EMBL/GenBank/DDBJ databases">
        <title>Genome public.</title>
        <authorList>
            <person name="Sun Q."/>
        </authorList>
    </citation>
    <scope>NUCLEOTIDE SEQUENCE</scope>
    <source>
        <strain evidence="9">CWNU-1</strain>
    </source>
</reference>
<feature type="transmembrane region" description="Helical" evidence="8">
    <location>
        <begin position="175"/>
        <end position="197"/>
    </location>
</feature>
<dbReference type="InterPro" id="IPR018584">
    <property type="entry name" value="GT87"/>
</dbReference>
<accession>A0ABT0UV36</accession>
<evidence type="ECO:0000256" key="5">
    <source>
        <dbReference type="ARBA" id="ARBA00022989"/>
    </source>
</evidence>
<comment type="caution">
    <text evidence="9">The sequence shown here is derived from an EMBL/GenBank/DDBJ whole genome shotgun (WGS) entry which is preliminary data.</text>
</comment>
<evidence type="ECO:0000256" key="3">
    <source>
        <dbReference type="ARBA" id="ARBA00022679"/>
    </source>
</evidence>
<feature type="transmembrane region" description="Helical" evidence="8">
    <location>
        <begin position="105"/>
        <end position="128"/>
    </location>
</feature>
<evidence type="ECO:0000256" key="4">
    <source>
        <dbReference type="ARBA" id="ARBA00022692"/>
    </source>
</evidence>
<keyword evidence="10" id="KW-1185">Reference proteome</keyword>
<organism evidence="9 10">
    <name type="scientific">Streptomyces albipurpureus</name>
    <dbReference type="NCBI Taxonomy" id="2897419"/>
    <lineage>
        <taxon>Bacteria</taxon>
        <taxon>Bacillati</taxon>
        <taxon>Actinomycetota</taxon>
        <taxon>Actinomycetes</taxon>
        <taxon>Kitasatosporales</taxon>
        <taxon>Streptomycetaceae</taxon>
        <taxon>Streptomyces</taxon>
    </lineage>
</organism>
<proteinExistence type="inferred from homology"/>
<feature type="transmembrane region" description="Helical" evidence="8">
    <location>
        <begin position="377"/>
        <end position="400"/>
    </location>
</feature>
<dbReference type="InterPro" id="IPR016570">
    <property type="entry name" value="UCP010361"/>
</dbReference>
<dbReference type="RefSeq" id="WP_250922608.1">
    <property type="nucleotide sequence ID" value="NZ_JAMQAW010000036.1"/>
</dbReference>
<comment type="subcellular location">
    <subcellularLocation>
        <location evidence="1">Cell membrane</location>
        <topology evidence="1">Multi-pass membrane protein</topology>
    </subcellularLocation>
</comment>
<feature type="transmembrane region" description="Helical" evidence="8">
    <location>
        <begin position="204"/>
        <end position="224"/>
    </location>
</feature>
<gene>
    <name evidence="9" type="ORF">NBG84_29185</name>
</gene>